<dbReference type="Proteomes" id="UP000297714">
    <property type="component" value="Unassembled WGS sequence"/>
</dbReference>
<keyword evidence="1" id="KW-0812">Transmembrane</keyword>
<reference evidence="2 3" key="1">
    <citation type="submission" date="2019-04" db="EMBL/GenBank/DDBJ databases">
        <authorList>
            <person name="Poehlein A."/>
            <person name="Bengelsdorf F.R."/>
            <person name="Duerre P."/>
            <person name="Daniel R."/>
        </authorList>
    </citation>
    <scope>NUCLEOTIDE SEQUENCE [LARGE SCALE GENOMIC DNA]</scope>
    <source>
        <strain evidence="2 3">BS-1</strain>
    </source>
</reference>
<dbReference type="PIRSF" id="PIRSF029895">
    <property type="entry name" value="SpoIV"/>
    <property type="match status" value="1"/>
</dbReference>
<dbReference type="InterPro" id="IPR010690">
    <property type="entry name" value="YqfD"/>
</dbReference>
<dbReference type="Pfam" id="PF06898">
    <property type="entry name" value="YqfD"/>
    <property type="match status" value="1"/>
</dbReference>
<feature type="transmembrane region" description="Helical" evidence="1">
    <location>
        <begin position="89"/>
        <end position="109"/>
    </location>
</feature>
<dbReference type="NCBIfam" id="TIGR02876">
    <property type="entry name" value="spore_yqfD"/>
    <property type="match status" value="1"/>
</dbReference>
<dbReference type="RefSeq" id="WP_135660609.1">
    <property type="nucleotide sequence ID" value="NZ_SRMQ01000011.1"/>
</dbReference>
<evidence type="ECO:0000256" key="1">
    <source>
        <dbReference type="SAM" id="Phobius"/>
    </source>
</evidence>
<proteinExistence type="predicted"/>
<accession>A0A4Z0XWK9</accession>
<dbReference type="EMBL" id="SRMQ01000011">
    <property type="protein sequence ID" value="TGJ75744.1"/>
    <property type="molecule type" value="Genomic_DNA"/>
</dbReference>
<organism evidence="2 3">
    <name type="scientific">Caproiciproducens galactitolivorans</name>
    <dbReference type="NCBI Taxonomy" id="642589"/>
    <lineage>
        <taxon>Bacteria</taxon>
        <taxon>Bacillati</taxon>
        <taxon>Bacillota</taxon>
        <taxon>Clostridia</taxon>
        <taxon>Eubacteriales</taxon>
        <taxon>Acutalibacteraceae</taxon>
        <taxon>Caproiciproducens</taxon>
    </lineage>
</organism>
<keyword evidence="1" id="KW-0472">Membrane</keyword>
<comment type="caution">
    <text evidence="2">The sequence shown here is derived from an EMBL/GenBank/DDBJ whole genome shotgun (WGS) entry which is preliminary data.</text>
</comment>
<name>A0A4Z0XWK9_9FIRM</name>
<gene>
    <name evidence="2" type="ORF">CAGA_21220</name>
</gene>
<protein>
    <submittedName>
        <fullName evidence="2">Putative stage IV sporulation protein YqfD</fullName>
    </submittedName>
</protein>
<keyword evidence="1" id="KW-1133">Transmembrane helix</keyword>
<keyword evidence="3" id="KW-1185">Reference proteome</keyword>
<evidence type="ECO:0000313" key="3">
    <source>
        <dbReference type="Proteomes" id="UP000297714"/>
    </source>
</evidence>
<evidence type="ECO:0000313" key="2">
    <source>
        <dbReference type="EMBL" id="TGJ75744.1"/>
    </source>
</evidence>
<dbReference type="AlphaFoldDB" id="A0A4Z0XWK9"/>
<dbReference type="OrthoDB" id="1640349at2"/>
<sequence length="393" mass="44140">MISLRLTRWLLGYVHFKAPGGSSERFLNYCARSGINLWNIKGGRECEACVAVQNYRDLRSCARKANAKLKVLDKHGFPFATKGIRKRKGILYGAVLFFLVLYLLSIRVWSIEIVGNETIPTQQIQLELTQQGITTGTLKSRVRPLELQQKLMLKFPKISWMSVNTRGCCAEIHLQEKIDRPPIIEKEKQNFCNIKASRTGQIVSMEVYTGTPQVKEGDAVVEGQLLISGVVENNAGEVSLKHAGGKVIAETSHNFTTEVDLKQMVKKPTGKTVTRRSFCLFGARIPLTFVGKPDASYQAEGVHTDIKLMNSVLPISIYEETWTQEEMQAVTLTKEQAVAQAQKMIQEKIKGELKDAKIITSSTTERITGTRLNYDLFIKCEENIAQESEILIE</sequence>